<dbReference type="Pfam" id="PF00144">
    <property type="entry name" value="Beta-lactamase"/>
    <property type="match status" value="1"/>
</dbReference>
<dbReference type="SUPFAM" id="SSF56601">
    <property type="entry name" value="beta-lactamase/transpeptidase-like"/>
    <property type="match status" value="1"/>
</dbReference>
<protein>
    <submittedName>
        <fullName evidence="3">CubicO group peptidase, beta-lactamase class C family</fullName>
    </submittedName>
</protein>
<dbReference type="RefSeq" id="WP_075010414.1">
    <property type="nucleotide sequence ID" value="NZ_FOAP01000025.1"/>
</dbReference>
<dbReference type="EMBL" id="FOAP01000025">
    <property type="protein sequence ID" value="SEM88277.1"/>
    <property type="molecule type" value="Genomic_DNA"/>
</dbReference>
<reference evidence="4" key="1">
    <citation type="submission" date="2016-10" db="EMBL/GenBank/DDBJ databases">
        <authorList>
            <person name="Varghese N."/>
            <person name="Submissions S."/>
        </authorList>
    </citation>
    <scope>NUCLEOTIDE SEQUENCE [LARGE SCALE GENOMIC DNA]</scope>
    <source>
        <strain evidence="4">DSM 17044</strain>
    </source>
</reference>
<gene>
    <name evidence="3" type="ORF">SAMN05444354_12514</name>
</gene>
<proteinExistence type="predicted"/>
<evidence type="ECO:0000256" key="1">
    <source>
        <dbReference type="SAM" id="MobiDB-lite"/>
    </source>
</evidence>
<dbReference type="PANTHER" id="PTHR46825:SF9">
    <property type="entry name" value="BETA-LACTAMASE-RELATED DOMAIN-CONTAINING PROTEIN"/>
    <property type="match status" value="1"/>
</dbReference>
<organism evidence="3 4">
    <name type="scientific">Stigmatella aurantiaca</name>
    <dbReference type="NCBI Taxonomy" id="41"/>
    <lineage>
        <taxon>Bacteria</taxon>
        <taxon>Pseudomonadati</taxon>
        <taxon>Myxococcota</taxon>
        <taxon>Myxococcia</taxon>
        <taxon>Myxococcales</taxon>
        <taxon>Cystobacterineae</taxon>
        <taxon>Archangiaceae</taxon>
        <taxon>Stigmatella</taxon>
    </lineage>
</organism>
<dbReference type="InterPro" id="IPR012338">
    <property type="entry name" value="Beta-lactam/transpept-like"/>
</dbReference>
<dbReference type="InterPro" id="IPR011990">
    <property type="entry name" value="TPR-like_helical_dom_sf"/>
</dbReference>
<dbReference type="Proteomes" id="UP000182719">
    <property type="component" value="Unassembled WGS sequence"/>
</dbReference>
<evidence type="ECO:0000313" key="3">
    <source>
        <dbReference type="EMBL" id="SEM88277.1"/>
    </source>
</evidence>
<name>A0A1H8C2H5_STIAU</name>
<dbReference type="Gene3D" id="1.25.40.10">
    <property type="entry name" value="Tetratricopeptide repeat domain"/>
    <property type="match status" value="1"/>
</dbReference>
<feature type="domain" description="Beta-lactamase-related" evidence="2">
    <location>
        <begin position="58"/>
        <end position="379"/>
    </location>
</feature>
<dbReference type="AlphaFoldDB" id="A0A1H8C2H5"/>
<keyword evidence="4" id="KW-1185">Reference proteome</keyword>
<dbReference type="SUPFAM" id="SSF48452">
    <property type="entry name" value="TPR-like"/>
    <property type="match status" value="1"/>
</dbReference>
<sequence length="716" mass="77050">MSGSRRGHRTGWVLWVVLLVGSASAAPRPEAPVRSRTAPALLPPGTEALPTGQIQALEALLREQLKGRLLAGLSVGVARGDQAWTAGYGLRDIAQRRPATPRTTYRTASISKSFTAMAVMQLVEAGTVGLDDDIQRWVPEFPAKAWPVTVRQLLGHLGGVSHYRDPARENHLTQRMNTSEALALFKDWPLAAEPGTEFVYTSYGFNLLGALIENASGMPYGKYLQEKVFAPAGMTNTALDDVRTRDSHHAVGYRRVNGTLQRSARLDVSSRFAGGGARSTVVDLLAFGRAAMASTLVQPETTRRMQVSMETRDGRLTDYGMGWATYPVRGHYVVAHAGGQPETSTFLMLIPAERLAIALSANVEDQGELLKELASAIAAQLLEGGSRRRPISTEDPVDEVLHEGLYRIFTYGRAFETFHRAGFAAPPEPGDVQAAFAEVSALLSRESLTADPHAALKTLKQAHQPRAGRLFIRVGIHMAEQLAAALGPEALAAYPAEGALRFFEDYLRVCAQTPCAEALQFTPALRADIARLAAPWKTANAEAVRTQTLRAGPELPGALESIQRAFSGAPLHPDFSEEALALAQAPGTSAAQAALLLEWAWQTHPGSIAVLQARAEDFLRRGDAEAAELLYRRALARPLGPEQLSAEKLLARANRSPLAAELLRLSVRLHPSSVALWKALAARERALGNVKPAEAALSQARTLAAPPPPGPSPTVP</sequence>
<feature type="compositionally biased region" description="Pro residues" evidence="1">
    <location>
        <begin position="705"/>
        <end position="716"/>
    </location>
</feature>
<evidence type="ECO:0000313" key="4">
    <source>
        <dbReference type="Proteomes" id="UP000182719"/>
    </source>
</evidence>
<dbReference type="InterPro" id="IPR001466">
    <property type="entry name" value="Beta-lactam-related"/>
</dbReference>
<evidence type="ECO:0000259" key="2">
    <source>
        <dbReference type="Pfam" id="PF00144"/>
    </source>
</evidence>
<feature type="region of interest" description="Disordered" evidence="1">
    <location>
        <begin position="696"/>
        <end position="716"/>
    </location>
</feature>
<dbReference type="PANTHER" id="PTHR46825">
    <property type="entry name" value="D-ALANYL-D-ALANINE-CARBOXYPEPTIDASE/ENDOPEPTIDASE AMPH"/>
    <property type="match status" value="1"/>
</dbReference>
<dbReference type="Gene3D" id="3.40.710.10">
    <property type="entry name" value="DD-peptidase/beta-lactamase superfamily"/>
    <property type="match status" value="1"/>
</dbReference>
<accession>A0A1H8C2H5</accession>
<dbReference type="OrthoDB" id="9799367at2"/>
<dbReference type="InterPro" id="IPR050491">
    <property type="entry name" value="AmpC-like"/>
</dbReference>